<keyword evidence="2" id="KW-1185">Reference proteome</keyword>
<comment type="caution">
    <text evidence="1">The sequence shown here is derived from an EMBL/GenBank/DDBJ whole genome shotgun (WGS) entry which is preliminary data.</text>
</comment>
<proteinExistence type="predicted"/>
<reference evidence="1 2" key="1">
    <citation type="journal article" date="2019" name="Sci. Rep.">
        <title>Orb-weaving spider Araneus ventricosus genome elucidates the spidroin gene catalogue.</title>
        <authorList>
            <person name="Kono N."/>
            <person name="Nakamura H."/>
            <person name="Ohtoshi R."/>
            <person name="Moran D.A.P."/>
            <person name="Shinohara A."/>
            <person name="Yoshida Y."/>
            <person name="Fujiwara M."/>
            <person name="Mori M."/>
            <person name="Tomita M."/>
            <person name="Arakawa K."/>
        </authorList>
    </citation>
    <scope>NUCLEOTIDE SEQUENCE [LARGE SCALE GENOMIC DNA]</scope>
</reference>
<dbReference type="Proteomes" id="UP000499080">
    <property type="component" value="Unassembled WGS sequence"/>
</dbReference>
<dbReference type="EMBL" id="BGPR01016822">
    <property type="protein sequence ID" value="GBN74243.1"/>
    <property type="molecule type" value="Genomic_DNA"/>
</dbReference>
<organism evidence="1 2">
    <name type="scientific">Araneus ventricosus</name>
    <name type="common">Orbweaver spider</name>
    <name type="synonym">Epeira ventricosa</name>
    <dbReference type="NCBI Taxonomy" id="182803"/>
    <lineage>
        <taxon>Eukaryota</taxon>
        <taxon>Metazoa</taxon>
        <taxon>Ecdysozoa</taxon>
        <taxon>Arthropoda</taxon>
        <taxon>Chelicerata</taxon>
        <taxon>Arachnida</taxon>
        <taxon>Araneae</taxon>
        <taxon>Araneomorphae</taxon>
        <taxon>Entelegynae</taxon>
        <taxon>Araneoidea</taxon>
        <taxon>Araneidae</taxon>
        <taxon>Araneus</taxon>
    </lineage>
</organism>
<evidence type="ECO:0000313" key="1">
    <source>
        <dbReference type="EMBL" id="GBN74243.1"/>
    </source>
</evidence>
<sequence>MRKSNVLFKSFNGINRRLASNTTDLNFLNFRRGRKYSIFRKSRLLHIKMGYIHSQGKNFLQADGDADKLIGSIAINACHFSASSVAVIGTDTDLPAILIARGIPATSLHFP</sequence>
<gene>
    <name evidence="1" type="ORF">AVEN_95790_1</name>
</gene>
<evidence type="ECO:0000313" key="2">
    <source>
        <dbReference type="Proteomes" id="UP000499080"/>
    </source>
</evidence>
<dbReference type="AlphaFoldDB" id="A0A4Y2REX2"/>
<accession>A0A4Y2REX2</accession>
<protein>
    <recommendedName>
        <fullName evidence="3">NYN domain-containing protein</fullName>
    </recommendedName>
</protein>
<name>A0A4Y2REX2_ARAVE</name>
<evidence type="ECO:0008006" key="3">
    <source>
        <dbReference type="Google" id="ProtNLM"/>
    </source>
</evidence>